<evidence type="ECO:0000256" key="1">
    <source>
        <dbReference type="SAM" id="MobiDB-lite"/>
    </source>
</evidence>
<dbReference type="AlphaFoldDB" id="A0A6A6VXA3"/>
<protein>
    <submittedName>
        <fullName evidence="3">Uncharacterized protein</fullName>
    </submittedName>
</protein>
<gene>
    <name evidence="3" type="ORF">EJ05DRAFT_133918</name>
</gene>
<name>A0A6A6VXA3_9PEZI</name>
<keyword evidence="2" id="KW-1133">Transmembrane helix</keyword>
<dbReference type="RefSeq" id="XP_033597256.1">
    <property type="nucleotide sequence ID" value="XM_033739173.1"/>
</dbReference>
<feature type="transmembrane region" description="Helical" evidence="2">
    <location>
        <begin position="6"/>
        <end position="27"/>
    </location>
</feature>
<keyword evidence="4" id="KW-1185">Reference proteome</keyword>
<evidence type="ECO:0000313" key="4">
    <source>
        <dbReference type="Proteomes" id="UP000799437"/>
    </source>
</evidence>
<keyword evidence="2" id="KW-0472">Membrane</keyword>
<accession>A0A6A6VXA3</accession>
<organism evidence="3 4">
    <name type="scientific">Pseudovirgaria hyperparasitica</name>
    <dbReference type="NCBI Taxonomy" id="470096"/>
    <lineage>
        <taxon>Eukaryota</taxon>
        <taxon>Fungi</taxon>
        <taxon>Dikarya</taxon>
        <taxon>Ascomycota</taxon>
        <taxon>Pezizomycotina</taxon>
        <taxon>Dothideomycetes</taxon>
        <taxon>Dothideomycetes incertae sedis</taxon>
        <taxon>Acrospermales</taxon>
        <taxon>Acrospermaceae</taxon>
        <taxon>Pseudovirgaria</taxon>
    </lineage>
</organism>
<feature type="region of interest" description="Disordered" evidence="1">
    <location>
        <begin position="90"/>
        <end position="139"/>
    </location>
</feature>
<keyword evidence="2" id="KW-0812">Transmembrane</keyword>
<dbReference type="GeneID" id="54480227"/>
<feature type="transmembrane region" description="Helical" evidence="2">
    <location>
        <begin position="161"/>
        <end position="182"/>
    </location>
</feature>
<evidence type="ECO:0000313" key="3">
    <source>
        <dbReference type="EMBL" id="KAF2754805.1"/>
    </source>
</evidence>
<dbReference type="Proteomes" id="UP000799437">
    <property type="component" value="Unassembled WGS sequence"/>
</dbReference>
<feature type="compositionally biased region" description="Pro residues" evidence="1">
    <location>
        <begin position="110"/>
        <end position="133"/>
    </location>
</feature>
<sequence>MIWCCGVVYIPVLLCCCVYIVLLSSYTRPLFSSIAIMSPSMPVVRLGDISRRQRGLEYMAPCMTHEKRRVRVFCREREGERRRVGSYIAFLDPAPPAPPTSPKPTSAPSAPTPPPSPPSPPASPAPPHAPVPPTRATRSVRASRRFVVMLRLRLSLLPSRLVLNLAKMVMMVMVMVIMVMMVKAGATTGPGQAKTGRT</sequence>
<feature type="compositionally biased region" description="Pro residues" evidence="1">
    <location>
        <begin position="93"/>
        <end position="102"/>
    </location>
</feature>
<dbReference type="EMBL" id="ML996579">
    <property type="protein sequence ID" value="KAF2754805.1"/>
    <property type="molecule type" value="Genomic_DNA"/>
</dbReference>
<proteinExistence type="predicted"/>
<evidence type="ECO:0000256" key="2">
    <source>
        <dbReference type="SAM" id="Phobius"/>
    </source>
</evidence>
<reference evidence="3" key="1">
    <citation type="journal article" date="2020" name="Stud. Mycol.">
        <title>101 Dothideomycetes genomes: a test case for predicting lifestyles and emergence of pathogens.</title>
        <authorList>
            <person name="Haridas S."/>
            <person name="Albert R."/>
            <person name="Binder M."/>
            <person name="Bloem J."/>
            <person name="Labutti K."/>
            <person name="Salamov A."/>
            <person name="Andreopoulos B."/>
            <person name="Baker S."/>
            <person name="Barry K."/>
            <person name="Bills G."/>
            <person name="Bluhm B."/>
            <person name="Cannon C."/>
            <person name="Castanera R."/>
            <person name="Culley D."/>
            <person name="Daum C."/>
            <person name="Ezra D."/>
            <person name="Gonzalez J."/>
            <person name="Henrissat B."/>
            <person name="Kuo A."/>
            <person name="Liang C."/>
            <person name="Lipzen A."/>
            <person name="Lutzoni F."/>
            <person name="Magnuson J."/>
            <person name="Mondo S."/>
            <person name="Nolan M."/>
            <person name="Ohm R."/>
            <person name="Pangilinan J."/>
            <person name="Park H.-J."/>
            <person name="Ramirez L."/>
            <person name="Alfaro M."/>
            <person name="Sun H."/>
            <person name="Tritt A."/>
            <person name="Yoshinaga Y."/>
            <person name="Zwiers L.-H."/>
            <person name="Turgeon B."/>
            <person name="Goodwin S."/>
            <person name="Spatafora J."/>
            <person name="Crous P."/>
            <person name="Grigoriev I."/>
        </authorList>
    </citation>
    <scope>NUCLEOTIDE SEQUENCE</scope>
    <source>
        <strain evidence="3">CBS 121739</strain>
    </source>
</reference>